<dbReference type="OrthoDB" id="5500612at2"/>
<protein>
    <recommendedName>
        <fullName evidence="1">Endonuclease/exonuclease/phosphatase domain-containing protein</fullName>
    </recommendedName>
</protein>
<dbReference type="SUPFAM" id="SSF56219">
    <property type="entry name" value="DNase I-like"/>
    <property type="match status" value="1"/>
</dbReference>
<proteinExistence type="predicted"/>
<dbReference type="GO" id="GO:0003824">
    <property type="term" value="F:catalytic activity"/>
    <property type="evidence" value="ECO:0007669"/>
    <property type="project" value="InterPro"/>
</dbReference>
<dbReference type="Proteomes" id="UP000438699">
    <property type="component" value="Unassembled WGS sequence"/>
</dbReference>
<dbReference type="AlphaFoldDB" id="A0A6N6N6P5"/>
<dbReference type="EMBL" id="WAIE01000001">
    <property type="protein sequence ID" value="KAB1443573.1"/>
    <property type="molecule type" value="Genomic_DNA"/>
</dbReference>
<organism evidence="2 3">
    <name type="scientific">Pseudodesulfovibrio senegalensis</name>
    <dbReference type="NCBI Taxonomy" id="1721087"/>
    <lineage>
        <taxon>Bacteria</taxon>
        <taxon>Pseudomonadati</taxon>
        <taxon>Thermodesulfobacteriota</taxon>
        <taxon>Desulfovibrionia</taxon>
        <taxon>Desulfovibrionales</taxon>
        <taxon>Desulfovibrionaceae</taxon>
    </lineage>
</organism>
<comment type="caution">
    <text evidence="2">The sequence shown here is derived from an EMBL/GenBank/DDBJ whole genome shotgun (WGS) entry which is preliminary data.</text>
</comment>
<dbReference type="Pfam" id="PF03372">
    <property type="entry name" value="Exo_endo_phos"/>
    <property type="match status" value="1"/>
</dbReference>
<reference evidence="2 3" key="1">
    <citation type="journal article" date="2017" name="Int. J. Syst. Evol. Microbiol.">
        <title>Desulfovibrio senegalensis sp. nov., a mesophilic sulfate reducer isolated from marine sediment.</title>
        <authorList>
            <person name="Thioye A."/>
            <person name="Gam Z.B.A."/>
            <person name="Mbengue M."/>
            <person name="Cayol J.L."/>
            <person name="Joseph-Bartoli M."/>
            <person name="Toure-Kane C."/>
            <person name="Labat M."/>
        </authorList>
    </citation>
    <scope>NUCLEOTIDE SEQUENCE [LARGE SCALE GENOMIC DNA]</scope>
    <source>
        <strain evidence="2 3">DSM 101509</strain>
    </source>
</reference>
<evidence type="ECO:0000313" key="3">
    <source>
        <dbReference type="Proteomes" id="UP000438699"/>
    </source>
</evidence>
<dbReference type="Gene3D" id="3.60.10.10">
    <property type="entry name" value="Endonuclease/exonuclease/phosphatase"/>
    <property type="match status" value="1"/>
</dbReference>
<keyword evidence="3" id="KW-1185">Reference proteome</keyword>
<feature type="domain" description="Endonuclease/exonuclease/phosphatase" evidence="1">
    <location>
        <begin position="35"/>
        <end position="310"/>
    </location>
</feature>
<sequence length="324" mass="36015">MPLKTHIQRIALATVLSLAFLLSGTLGYADSLKVVSFNIQFLGHFKNKDDESLATLLEPFDLVFVQELVAPPISGTYPDGSPYKADAESKEFFDAMASRGFSYVLSEEDTGTGPENHKASSATEWFVAFYKPLQVSPAPDLPHGFLANDRSDHPDYERVPYAFPFRAGNADLVFISVHLQPGGSQKETARRAHEFESMFAWIDGQKSQERDYVILGDMNIEDCEELAGIMPAGYASLNGDCIPTNTNPNGPKPYDHVIYNTAYSAQELSDNRFQVVDLVNAMGELWDPNEGVFPGNPYNHKGFRMRYSDHHPVAFVVSTRSDDD</sequence>
<dbReference type="InterPro" id="IPR036691">
    <property type="entry name" value="Endo/exonu/phosph_ase_sf"/>
</dbReference>
<name>A0A6N6N6P5_9BACT</name>
<dbReference type="InterPro" id="IPR005135">
    <property type="entry name" value="Endo/exonuclease/phosphatase"/>
</dbReference>
<evidence type="ECO:0000313" key="2">
    <source>
        <dbReference type="EMBL" id="KAB1443573.1"/>
    </source>
</evidence>
<evidence type="ECO:0000259" key="1">
    <source>
        <dbReference type="Pfam" id="PF03372"/>
    </source>
</evidence>
<dbReference type="RefSeq" id="WP_151149945.1">
    <property type="nucleotide sequence ID" value="NZ_WAIE01000001.1"/>
</dbReference>
<accession>A0A6N6N6P5</accession>
<gene>
    <name evidence="2" type="ORF">F8A88_04830</name>
</gene>